<gene>
    <name evidence="1" type="ORF">S01H1_35734</name>
</gene>
<feature type="non-terminal residue" evidence="1">
    <location>
        <position position="270"/>
    </location>
</feature>
<accession>X0VQ00</accession>
<reference evidence="1" key="1">
    <citation type="journal article" date="2014" name="Front. Microbiol.">
        <title>High frequency of phylogenetically diverse reductive dehalogenase-homologous genes in deep subseafloor sedimentary metagenomes.</title>
        <authorList>
            <person name="Kawai M."/>
            <person name="Futagami T."/>
            <person name="Toyoda A."/>
            <person name="Takaki Y."/>
            <person name="Nishi S."/>
            <person name="Hori S."/>
            <person name="Arai W."/>
            <person name="Tsubouchi T."/>
            <person name="Morono Y."/>
            <person name="Uchiyama I."/>
            <person name="Ito T."/>
            <person name="Fujiyama A."/>
            <person name="Inagaki F."/>
            <person name="Takami H."/>
        </authorList>
    </citation>
    <scope>NUCLEOTIDE SEQUENCE</scope>
    <source>
        <strain evidence="1">Expedition CK06-06</strain>
    </source>
</reference>
<dbReference type="AlphaFoldDB" id="X0VQ00"/>
<protein>
    <submittedName>
        <fullName evidence="1">Uncharacterized protein</fullName>
    </submittedName>
</protein>
<sequence length="270" mass="29050">TVDAVWIYPSGFGVVLLLDNGLNDICNGIRNIIQSGQTLTNNVTGAYTSIGGSGTGGQYYPVVYDVENRKGDCGSNKSNTVTIYKPNNKKFSKQGAVSAGSRLERLKLDTVRSANSRCKKGKKCATKPARPGDPFNKCVLPPNGKYDAGRPRFTGWMFNGHHSEVKSRVYNMVRYNQQPLGIPQLTQNPVGKTCIKKCFPRQLNLGSNRSTAAGNRARIPGSKCSVCCIVRIYGNAGGATFPVLPGPFSSLVPGTILYQVSTGYTGTVIE</sequence>
<dbReference type="EMBL" id="BARS01022342">
    <property type="protein sequence ID" value="GAG13237.1"/>
    <property type="molecule type" value="Genomic_DNA"/>
</dbReference>
<comment type="caution">
    <text evidence="1">The sequence shown here is derived from an EMBL/GenBank/DDBJ whole genome shotgun (WGS) entry which is preliminary data.</text>
</comment>
<feature type="non-terminal residue" evidence="1">
    <location>
        <position position="1"/>
    </location>
</feature>
<proteinExistence type="predicted"/>
<name>X0VQ00_9ZZZZ</name>
<organism evidence="1">
    <name type="scientific">marine sediment metagenome</name>
    <dbReference type="NCBI Taxonomy" id="412755"/>
    <lineage>
        <taxon>unclassified sequences</taxon>
        <taxon>metagenomes</taxon>
        <taxon>ecological metagenomes</taxon>
    </lineage>
</organism>
<evidence type="ECO:0000313" key="1">
    <source>
        <dbReference type="EMBL" id="GAG13237.1"/>
    </source>
</evidence>